<evidence type="ECO:0000256" key="1">
    <source>
        <dbReference type="SAM" id="MobiDB-lite"/>
    </source>
</evidence>
<keyword evidence="2" id="KW-0472">Membrane</keyword>
<evidence type="ECO:0000256" key="2">
    <source>
        <dbReference type="SAM" id="Phobius"/>
    </source>
</evidence>
<keyword evidence="2" id="KW-1133">Transmembrane helix</keyword>
<feature type="compositionally biased region" description="Low complexity" evidence="1">
    <location>
        <begin position="111"/>
        <end position="129"/>
    </location>
</feature>
<dbReference type="AlphaFoldDB" id="A0AAJ7SG86"/>
<evidence type="ECO:0000313" key="4">
    <source>
        <dbReference type="RefSeq" id="XP_028968183.1"/>
    </source>
</evidence>
<protein>
    <submittedName>
        <fullName evidence="4">Uncharacterized protein LOC114828391</fullName>
    </submittedName>
</protein>
<dbReference type="RefSeq" id="XP_028968183.1">
    <property type="nucleotide sequence ID" value="XM_029112350.1"/>
</dbReference>
<dbReference type="GeneID" id="114828391"/>
<reference evidence="4" key="1">
    <citation type="submission" date="2025-08" db="UniProtKB">
        <authorList>
            <consortium name="RefSeq"/>
        </authorList>
    </citation>
    <scope>IDENTIFICATION</scope>
</reference>
<proteinExistence type="predicted"/>
<name>A0AAJ7SG86_9ACAR</name>
<dbReference type="KEGG" id="goe:114828391"/>
<organism evidence="3 4">
    <name type="scientific">Galendromus occidentalis</name>
    <name type="common">western predatory mite</name>
    <dbReference type="NCBI Taxonomy" id="34638"/>
    <lineage>
        <taxon>Eukaryota</taxon>
        <taxon>Metazoa</taxon>
        <taxon>Ecdysozoa</taxon>
        <taxon>Arthropoda</taxon>
        <taxon>Chelicerata</taxon>
        <taxon>Arachnida</taxon>
        <taxon>Acari</taxon>
        <taxon>Parasitiformes</taxon>
        <taxon>Mesostigmata</taxon>
        <taxon>Gamasina</taxon>
        <taxon>Phytoseioidea</taxon>
        <taxon>Phytoseiidae</taxon>
        <taxon>Typhlodrominae</taxon>
        <taxon>Galendromus</taxon>
    </lineage>
</organism>
<feature type="compositionally biased region" description="Basic residues" evidence="1">
    <location>
        <begin position="44"/>
        <end position="55"/>
    </location>
</feature>
<feature type="compositionally biased region" description="Polar residues" evidence="1">
    <location>
        <begin position="130"/>
        <end position="154"/>
    </location>
</feature>
<keyword evidence="2" id="KW-0812">Transmembrane</keyword>
<dbReference type="Proteomes" id="UP000694867">
    <property type="component" value="Unplaced"/>
</dbReference>
<feature type="transmembrane region" description="Helical" evidence="2">
    <location>
        <begin position="5"/>
        <end position="30"/>
    </location>
</feature>
<gene>
    <name evidence="4" type="primary">LOC114828391</name>
</gene>
<sequence length="162" mass="18129">MELYVYCLVCVMVLGVVVINGIYCVMYLSYPLPGGLEPCPPLAKLRRKSRSRPSPRTRSPLRTIPRKGSAEVMIPMSQYDDDIDTRLQPVVESPPIRLQHQQSTPRKKSGRSSSPRTFTPTRSTSPPRSINQSSISITPPLARSNTPTRPTSSRMKYGQTEI</sequence>
<evidence type="ECO:0000313" key="3">
    <source>
        <dbReference type="Proteomes" id="UP000694867"/>
    </source>
</evidence>
<keyword evidence="3" id="KW-1185">Reference proteome</keyword>
<accession>A0AAJ7SG86</accession>
<feature type="region of interest" description="Disordered" evidence="1">
    <location>
        <begin position="43"/>
        <end position="162"/>
    </location>
</feature>